<comment type="caution">
    <text evidence="3">The sequence shown here is derived from an EMBL/GenBank/DDBJ whole genome shotgun (WGS) entry which is preliminary data.</text>
</comment>
<dbReference type="InterPro" id="IPR001387">
    <property type="entry name" value="Cro/C1-type_HTH"/>
</dbReference>
<dbReference type="SMART" id="SM00530">
    <property type="entry name" value="HTH_XRE"/>
    <property type="match status" value="1"/>
</dbReference>
<dbReference type="PANTHER" id="PTHR46558:SF4">
    <property type="entry name" value="DNA-BIDING PHAGE PROTEIN"/>
    <property type="match status" value="1"/>
</dbReference>
<keyword evidence="4" id="KW-1185">Reference proteome</keyword>
<protein>
    <submittedName>
        <fullName evidence="3">Helix-turn-helix transcriptional regulator</fullName>
    </submittedName>
</protein>
<dbReference type="CDD" id="cd00093">
    <property type="entry name" value="HTH_XRE"/>
    <property type="match status" value="1"/>
</dbReference>
<keyword evidence="1" id="KW-0238">DNA-binding</keyword>
<dbReference type="PROSITE" id="PS50943">
    <property type="entry name" value="HTH_CROC1"/>
    <property type="match status" value="1"/>
</dbReference>
<dbReference type="PANTHER" id="PTHR46558">
    <property type="entry name" value="TRACRIPTIONAL REGULATORY PROTEIN-RELATED-RELATED"/>
    <property type="match status" value="1"/>
</dbReference>
<dbReference type="InterPro" id="IPR010982">
    <property type="entry name" value="Lambda_DNA-bd_dom_sf"/>
</dbReference>
<dbReference type="Pfam" id="PF01381">
    <property type="entry name" value="HTH_3"/>
    <property type="match status" value="1"/>
</dbReference>
<organism evidence="3 4">
    <name type="scientific">Flavobacterium ginsengiterrae</name>
    <dbReference type="NCBI Taxonomy" id="871695"/>
    <lineage>
        <taxon>Bacteria</taxon>
        <taxon>Pseudomonadati</taxon>
        <taxon>Bacteroidota</taxon>
        <taxon>Flavobacteriia</taxon>
        <taxon>Flavobacteriales</taxon>
        <taxon>Flavobacteriaceae</taxon>
        <taxon>Flavobacterium</taxon>
    </lineage>
</organism>
<evidence type="ECO:0000313" key="4">
    <source>
        <dbReference type="Proteomes" id="UP001500748"/>
    </source>
</evidence>
<evidence type="ECO:0000259" key="2">
    <source>
        <dbReference type="PROSITE" id="PS50943"/>
    </source>
</evidence>
<reference evidence="4" key="1">
    <citation type="journal article" date="2019" name="Int. J. Syst. Evol. Microbiol.">
        <title>The Global Catalogue of Microorganisms (GCM) 10K type strain sequencing project: providing services to taxonomists for standard genome sequencing and annotation.</title>
        <authorList>
            <consortium name="The Broad Institute Genomics Platform"/>
            <consortium name="The Broad Institute Genome Sequencing Center for Infectious Disease"/>
            <person name="Wu L."/>
            <person name="Ma J."/>
        </authorList>
    </citation>
    <scope>NUCLEOTIDE SEQUENCE [LARGE SCALE GENOMIC DNA]</scope>
    <source>
        <strain evidence="4">JCM 17337</strain>
    </source>
</reference>
<proteinExistence type="predicted"/>
<dbReference type="Gene3D" id="1.10.260.40">
    <property type="entry name" value="lambda repressor-like DNA-binding domains"/>
    <property type="match status" value="1"/>
</dbReference>
<accession>A0ABP7G7J7</accession>
<dbReference type="EMBL" id="BAABDU010000002">
    <property type="protein sequence ID" value="GAA3757862.1"/>
    <property type="molecule type" value="Genomic_DNA"/>
</dbReference>
<evidence type="ECO:0000313" key="3">
    <source>
        <dbReference type="EMBL" id="GAA3757862.1"/>
    </source>
</evidence>
<dbReference type="RefSeq" id="WP_345139906.1">
    <property type="nucleotide sequence ID" value="NZ_BAABDU010000002.1"/>
</dbReference>
<name>A0ABP7G7J7_9FLAO</name>
<evidence type="ECO:0000256" key="1">
    <source>
        <dbReference type="ARBA" id="ARBA00023125"/>
    </source>
</evidence>
<dbReference type="SUPFAM" id="SSF47413">
    <property type="entry name" value="lambda repressor-like DNA-binding domains"/>
    <property type="match status" value="1"/>
</dbReference>
<dbReference type="Proteomes" id="UP001500748">
    <property type="component" value="Unassembled WGS sequence"/>
</dbReference>
<sequence>MASQIKDKIKNIRELKNYTQNYLADQLGISQAAYSKIEKGITDLSFNKLEEIAVILEVNLEDILHFETDLFLNNNSEIVMTEAKNNNDLVQNLYKDKIILLEKLLNKTDLELKRYRDKFGIF</sequence>
<gene>
    <name evidence="3" type="ORF">GCM10022423_05350</name>
</gene>
<feature type="domain" description="HTH cro/C1-type" evidence="2">
    <location>
        <begin position="9"/>
        <end position="63"/>
    </location>
</feature>